<reference evidence="1" key="1">
    <citation type="submission" date="2024-03" db="EMBL/GenBank/DDBJ databases">
        <title>Diverse circular DNA viruses in blood, oral, and fecal samples of captive lemurs.</title>
        <authorList>
            <person name="Paietta E.N."/>
            <person name="Kraberger S."/>
            <person name="Lund M.C."/>
            <person name="Custer J.M."/>
            <person name="Vargas K.M."/>
            <person name="Ehmke E.E."/>
            <person name="Yoder A.D."/>
            <person name="Varsani A."/>
        </authorList>
    </citation>
    <scope>NUCLEOTIDE SEQUENCE</scope>
    <source>
        <strain evidence="1">Duke_30FF_63</strain>
    </source>
</reference>
<protein>
    <submittedName>
        <fullName evidence="1">Uncharacterized protein</fullName>
    </submittedName>
</protein>
<dbReference type="EMBL" id="PP511876">
    <property type="protein sequence ID" value="XCD08392.1"/>
    <property type="molecule type" value="Genomic_DNA"/>
</dbReference>
<organism evidence="1">
    <name type="scientific">Dulem virus 42</name>
    <dbReference type="NCBI Taxonomy" id="3145760"/>
    <lineage>
        <taxon>Viruses</taxon>
        <taxon>Duplodnaviria</taxon>
        <taxon>Heunggongvirae</taxon>
        <taxon>Uroviricota</taxon>
        <taxon>Caudoviricetes</taxon>
    </lineage>
</organism>
<proteinExistence type="predicted"/>
<name>A0AAU8B7U0_9CAUD</name>
<sequence>MPYILRITLKNKDLYIGVALNICELNIFIVYS</sequence>
<accession>A0AAU8B7U0</accession>
<evidence type="ECO:0000313" key="1">
    <source>
        <dbReference type="EMBL" id="XCD08392.1"/>
    </source>
</evidence>